<organism evidence="1 2">
    <name type="scientific">Carpinus fangiana</name>
    <dbReference type="NCBI Taxonomy" id="176857"/>
    <lineage>
        <taxon>Eukaryota</taxon>
        <taxon>Viridiplantae</taxon>
        <taxon>Streptophyta</taxon>
        <taxon>Embryophyta</taxon>
        <taxon>Tracheophyta</taxon>
        <taxon>Spermatophyta</taxon>
        <taxon>Magnoliopsida</taxon>
        <taxon>eudicotyledons</taxon>
        <taxon>Gunneridae</taxon>
        <taxon>Pentapetalae</taxon>
        <taxon>rosids</taxon>
        <taxon>fabids</taxon>
        <taxon>Fagales</taxon>
        <taxon>Betulaceae</taxon>
        <taxon>Carpinus</taxon>
    </lineage>
</organism>
<proteinExistence type="predicted"/>
<gene>
    <name evidence="1" type="ORF">FH972_025806</name>
</gene>
<dbReference type="AlphaFoldDB" id="A0A5N6L232"/>
<protein>
    <submittedName>
        <fullName evidence="1">Uncharacterized protein</fullName>
    </submittedName>
</protein>
<accession>A0A5N6L232</accession>
<comment type="caution">
    <text evidence="1">The sequence shown here is derived from an EMBL/GenBank/DDBJ whole genome shotgun (WGS) entry which is preliminary data.</text>
</comment>
<dbReference type="EMBL" id="VIBQ01000070">
    <property type="protein sequence ID" value="KAB8596097.1"/>
    <property type="molecule type" value="Genomic_DNA"/>
</dbReference>
<name>A0A5N6L232_9ROSI</name>
<evidence type="ECO:0000313" key="1">
    <source>
        <dbReference type="EMBL" id="KAB8596097.1"/>
    </source>
</evidence>
<dbReference type="Proteomes" id="UP000327013">
    <property type="component" value="Unassembled WGS sequence"/>
</dbReference>
<sequence>MIASHGGAWQPAFVIPGEEDNLFWSGFTFDWVAGAYSRPNYDCIGVCPIEYPYLLAFNNSSPADSANISATKDLVYGAFDLYDTYFACNGHRISVNATTGEKTEQLRGRDCKITATGRTLQGEDVQQDFDYKVITVPPEEGEDYTYEGMGFFTFSDEWRDVTNVFFNATVDYDKDFESAPTVYIDIFRFGGWVVQQDS</sequence>
<keyword evidence="2" id="KW-1185">Reference proteome</keyword>
<evidence type="ECO:0000313" key="2">
    <source>
        <dbReference type="Proteomes" id="UP000327013"/>
    </source>
</evidence>
<reference evidence="1 2" key="1">
    <citation type="submission" date="2019-06" db="EMBL/GenBank/DDBJ databases">
        <title>A chromosomal-level reference genome of Carpinus fangiana (Coryloideae, Betulaceae).</title>
        <authorList>
            <person name="Yang X."/>
            <person name="Wang Z."/>
            <person name="Zhang L."/>
            <person name="Hao G."/>
            <person name="Liu J."/>
            <person name="Yang Y."/>
        </authorList>
    </citation>
    <scope>NUCLEOTIDE SEQUENCE [LARGE SCALE GENOMIC DNA]</scope>
    <source>
        <strain evidence="1">Cfa_2016G</strain>
        <tissue evidence="1">Leaf</tissue>
    </source>
</reference>